<dbReference type="Proteomes" id="UP000663874">
    <property type="component" value="Unassembled WGS sequence"/>
</dbReference>
<dbReference type="AlphaFoldDB" id="A0A818L3S6"/>
<evidence type="ECO:0000313" key="2">
    <source>
        <dbReference type="Proteomes" id="UP000663874"/>
    </source>
</evidence>
<comment type="caution">
    <text evidence="1">The sequence shown here is derived from an EMBL/GenBank/DDBJ whole genome shotgun (WGS) entry which is preliminary data.</text>
</comment>
<dbReference type="EMBL" id="CAJOBE010000113">
    <property type="protein sequence ID" value="CAF3572142.1"/>
    <property type="molecule type" value="Genomic_DNA"/>
</dbReference>
<evidence type="ECO:0000313" key="1">
    <source>
        <dbReference type="EMBL" id="CAF3572142.1"/>
    </source>
</evidence>
<organism evidence="1 2">
    <name type="scientific">Rotaria sordida</name>
    <dbReference type="NCBI Taxonomy" id="392033"/>
    <lineage>
        <taxon>Eukaryota</taxon>
        <taxon>Metazoa</taxon>
        <taxon>Spiralia</taxon>
        <taxon>Gnathifera</taxon>
        <taxon>Rotifera</taxon>
        <taxon>Eurotatoria</taxon>
        <taxon>Bdelloidea</taxon>
        <taxon>Philodinida</taxon>
        <taxon>Philodinidae</taxon>
        <taxon>Rotaria</taxon>
    </lineage>
</organism>
<proteinExistence type="predicted"/>
<name>A0A818L3S6_9BILA</name>
<protein>
    <submittedName>
        <fullName evidence="1">Uncharacterized protein</fullName>
    </submittedName>
</protein>
<gene>
    <name evidence="1" type="ORF">FNK824_LOCUS2002</name>
</gene>
<reference evidence="1" key="1">
    <citation type="submission" date="2021-02" db="EMBL/GenBank/DDBJ databases">
        <authorList>
            <person name="Nowell W R."/>
        </authorList>
    </citation>
    <scope>NUCLEOTIDE SEQUENCE</scope>
</reference>
<sequence length="385" mass="44699">MTSKHHNQSSRRHPLKRVRLDNENQRFLTSSNGRNNKKFCHQSSEGHFQLLLFEMKLRFSFLIKDSAFVEIEKSSDERAYDLFHKEYFSQFRPYFKHYSIVIQFIEHLWLNMIESSKVSFVKKKLKEHGVCDISSKSYNDTDTFSNDENDSQINKSINETNRNISTLNANNKYSRSFINDLLSYCKHWITPRFFDKNLSSKKITPLRRSSRIRRAPIKCVCSTCITTRANEEDPSSTSIINNDLQQKTFRQLIDHYHQLDDQYADISNLSLSITNDNQVKLNETSDNQIQMPLSEIIETPAHVTSSPPIIPMVSLGSHDLPLPSLSNSSWNLSIDPGTVFNEKIPLVMPESLSTTELPIRRTYVILTELDEPFFGPYPIEFTITI</sequence>
<accession>A0A818L3S6</accession>